<evidence type="ECO:0000256" key="2">
    <source>
        <dbReference type="SAM" id="Coils"/>
    </source>
</evidence>
<comment type="caution">
    <text evidence="6">The sequence shown here is derived from an EMBL/GenBank/DDBJ whole genome shotgun (WGS) entry which is preliminary data.</text>
</comment>
<evidence type="ECO:0000313" key="7">
    <source>
        <dbReference type="Proteomes" id="UP001299970"/>
    </source>
</evidence>
<protein>
    <submittedName>
        <fullName evidence="6">SpoIIE family protein phosphatase</fullName>
    </submittedName>
</protein>
<dbReference type="InterPro" id="IPR001610">
    <property type="entry name" value="PAC"/>
</dbReference>
<dbReference type="CDD" id="cd00130">
    <property type="entry name" value="PAS"/>
    <property type="match status" value="1"/>
</dbReference>
<dbReference type="InterPro" id="IPR052016">
    <property type="entry name" value="Bact_Sigma-Reg"/>
</dbReference>
<dbReference type="Pfam" id="PF13426">
    <property type="entry name" value="PAS_9"/>
    <property type="match status" value="1"/>
</dbReference>
<dbReference type="Gene3D" id="3.30.450.20">
    <property type="entry name" value="PAS domain"/>
    <property type="match status" value="1"/>
</dbReference>
<dbReference type="SUPFAM" id="SSF55785">
    <property type="entry name" value="PYP-like sensor domain (PAS domain)"/>
    <property type="match status" value="1"/>
</dbReference>
<dbReference type="InterPro" id="IPR036457">
    <property type="entry name" value="PPM-type-like_dom_sf"/>
</dbReference>
<feature type="domain" description="PAS" evidence="3">
    <location>
        <begin position="14"/>
        <end position="51"/>
    </location>
</feature>
<dbReference type="InterPro" id="IPR035965">
    <property type="entry name" value="PAS-like_dom_sf"/>
</dbReference>
<dbReference type="Pfam" id="PF01590">
    <property type="entry name" value="GAF"/>
    <property type="match status" value="1"/>
</dbReference>
<accession>A0ABS9T8G9</accession>
<feature type="domain" description="PAS" evidence="3">
    <location>
        <begin position="190"/>
        <end position="241"/>
    </location>
</feature>
<feature type="coiled-coil region" evidence="2">
    <location>
        <begin position="287"/>
        <end position="318"/>
    </location>
</feature>
<organism evidence="6 7">
    <name type="scientific">Pseudonocardia alaniniphila</name>
    <dbReference type="NCBI Taxonomy" id="75291"/>
    <lineage>
        <taxon>Bacteria</taxon>
        <taxon>Bacillati</taxon>
        <taxon>Actinomycetota</taxon>
        <taxon>Actinomycetes</taxon>
        <taxon>Pseudonocardiales</taxon>
        <taxon>Pseudonocardiaceae</taxon>
        <taxon>Pseudonocardia</taxon>
    </lineage>
</organism>
<evidence type="ECO:0000259" key="5">
    <source>
        <dbReference type="PROSITE" id="PS51746"/>
    </source>
</evidence>
<dbReference type="RefSeq" id="WP_241034756.1">
    <property type="nucleotide sequence ID" value="NZ_BAAAJF010000009.1"/>
</dbReference>
<name>A0ABS9T8G9_9PSEU</name>
<feature type="domain" description="PAC" evidence="4">
    <location>
        <begin position="242"/>
        <end position="296"/>
    </location>
</feature>
<dbReference type="InterPro" id="IPR003018">
    <property type="entry name" value="GAF"/>
</dbReference>
<keyword evidence="1" id="KW-0378">Hydrolase</keyword>
<dbReference type="SMART" id="SM00331">
    <property type="entry name" value="PP2C_SIG"/>
    <property type="match status" value="1"/>
</dbReference>
<gene>
    <name evidence="6" type="ORF">MMF94_03440</name>
</gene>
<dbReference type="InterPro" id="IPR000700">
    <property type="entry name" value="PAS-assoc_C"/>
</dbReference>
<dbReference type="Proteomes" id="UP001299970">
    <property type="component" value="Unassembled WGS sequence"/>
</dbReference>
<dbReference type="InterPro" id="IPR000014">
    <property type="entry name" value="PAS"/>
</dbReference>
<evidence type="ECO:0000256" key="1">
    <source>
        <dbReference type="ARBA" id="ARBA00022801"/>
    </source>
</evidence>
<dbReference type="Gene3D" id="3.60.40.10">
    <property type="entry name" value="PPM-type phosphatase domain"/>
    <property type="match status" value="1"/>
</dbReference>
<sequence length="737" mass="79561">MEDGRDLGARTAHPVADLPQVLNGAPAAVLVIDLERQQVVYANEAAIELTGHRVQLPVDIDDWSDAAGLTDLGGRRMSETRSPLSLVASGVPVAGEPVAVSDAARRGGRVTTAQRDASEGRLLWVTGFSLSHAPAGMVPSGFGDGTDARALVVFLQLSDTEHGDRRRLEMLRDRAVIATDMSFTITVARDGENPLIWVNPSFCKLTGYSYDEIVGRDCRFLQGPNTDRAAVQRIHEALQRRKPITELLLNYRRDRTAFWNQVSISPVYDGQGDLINFVGVQTDVTERVIVEQERRSALAEAEEARSQLRLLAEATTQMTGALGVTDACERLARSLVPELADVCAVDLLDRPGTGVPLRIAVAARELADEARMQELGRLRSNRPSSGSDTGSVLVGDRPVLVPELPEHGDDRYPEDPAAAAVYDTLRMRSVMVVPVRARGRVLGALTLVTQHPYGRRYGSRDLHLATDIAGRAGLTVDNARLYEVEHAAAVTLQRSLLPAVLEVEGLQVAARYLVGVDGNQVGGDWYDVLKLPDGSVGLAVGDVVGHDLRAAAAMGQLRGVVRSYAWDGGLPGSVLDRCDQLVQGLEMAAMATAVYARIEPIEGSDDRLLRYANAGHPAPLLLGPDGTLRRLDEHTSPMIGAVRSFGRAADPGRTEAVLRCSPGSILLLYTDGLTDIAGEDADERTELLERTLAAMEPRSEPEAVVEQVLAACSPHRLRDDVALLAVRIDDRLVTAER</sequence>
<dbReference type="Pfam" id="PF13188">
    <property type="entry name" value="PAS_8"/>
    <property type="match status" value="1"/>
</dbReference>
<dbReference type="InterPro" id="IPR001932">
    <property type="entry name" value="PPM-type_phosphatase-like_dom"/>
</dbReference>
<dbReference type="PROSITE" id="PS51746">
    <property type="entry name" value="PPM_2"/>
    <property type="match status" value="1"/>
</dbReference>
<dbReference type="NCBIfam" id="TIGR00229">
    <property type="entry name" value="sensory_box"/>
    <property type="match status" value="1"/>
</dbReference>
<dbReference type="SMART" id="SM00065">
    <property type="entry name" value="GAF"/>
    <property type="match status" value="1"/>
</dbReference>
<keyword evidence="2" id="KW-0175">Coiled coil</keyword>
<dbReference type="PANTHER" id="PTHR43156:SF2">
    <property type="entry name" value="STAGE II SPORULATION PROTEIN E"/>
    <property type="match status" value="1"/>
</dbReference>
<keyword evidence="7" id="KW-1185">Reference proteome</keyword>
<dbReference type="EMBL" id="JAKXMK010000003">
    <property type="protein sequence ID" value="MCH6164728.1"/>
    <property type="molecule type" value="Genomic_DNA"/>
</dbReference>
<evidence type="ECO:0000259" key="3">
    <source>
        <dbReference type="PROSITE" id="PS50112"/>
    </source>
</evidence>
<dbReference type="SUPFAM" id="SSF81606">
    <property type="entry name" value="PP2C-like"/>
    <property type="match status" value="1"/>
</dbReference>
<dbReference type="SMART" id="SM00091">
    <property type="entry name" value="PAS"/>
    <property type="match status" value="2"/>
</dbReference>
<dbReference type="Pfam" id="PF07228">
    <property type="entry name" value="SpoIIE"/>
    <property type="match status" value="1"/>
</dbReference>
<dbReference type="SUPFAM" id="SSF55781">
    <property type="entry name" value="GAF domain-like"/>
    <property type="match status" value="1"/>
</dbReference>
<evidence type="ECO:0000259" key="4">
    <source>
        <dbReference type="PROSITE" id="PS50113"/>
    </source>
</evidence>
<dbReference type="PROSITE" id="PS50113">
    <property type="entry name" value="PAC"/>
    <property type="match status" value="1"/>
</dbReference>
<reference evidence="6 7" key="1">
    <citation type="submission" date="2022-03" db="EMBL/GenBank/DDBJ databases">
        <title>Pseudonocardia alaer sp. nov., a novel actinomycete isolated from reed forest soil.</title>
        <authorList>
            <person name="Wang L."/>
        </authorList>
    </citation>
    <scope>NUCLEOTIDE SEQUENCE [LARGE SCALE GENOMIC DNA]</scope>
    <source>
        <strain evidence="6 7">Y-16303</strain>
    </source>
</reference>
<dbReference type="SMART" id="SM00086">
    <property type="entry name" value="PAC"/>
    <property type="match status" value="1"/>
</dbReference>
<dbReference type="Gene3D" id="3.30.450.40">
    <property type="match status" value="1"/>
</dbReference>
<dbReference type="InterPro" id="IPR029016">
    <property type="entry name" value="GAF-like_dom_sf"/>
</dbReference>
<feature type="domain" description="PPM-type phosphatase" evidence="5">
    <location>
        <begin position="507"/>
        <end position="728"/>
    </location>
</feature>
<proteinExistence type="predicted"/>
<dbReference type="PANTHER" id="PTHR43156">
    <property type="entry name" value="STAGE II SPORULATION PROTEIN E-RELATED"/>
    <property type="match status" value="1"/>
</dbReference>
<evidence type="ECO:0000313" key="6">
    <source>
        <dbReference type="EMBL" id="MCH6164728.1"/>
    </source>
</evidence>
<dbReference type="PROSITE" id="PS50112">
    <property type="entry name" value="PAS"/>
    <property type="match status" value="2"/>
</dbReference>